<keyword evidence="2" id="KW-1185">Reference proteome</keyword>
<dbReference type="OrthoDB" id="66620at2759"/>
<dbReference type="Proteomes" id="UP000054549">
    <property type="component" value="Unassembled WGS sequence"/>
</dbReference>
<dbReference type="EMBL" id="KN818772">
    <property type="protein sequence ID" value="KIL54386.1"/>
    <property type="molecule type" value="Genomic_DNA"/>
</dbReference>
<dbReference type="AlphaFoldDB" id="A0A0C2WCT1"/>
<reference evidence="1 2" key="1">
    <citation type="submission" date="2014-04" db="EMBL/GenBank/DDBJ databases">
        <title>Evolutionary Origins and Diversification of the Mycorrhizal Mutualists.</title>
        <authorList>
            <consortium name="DOE Joint Genome Institute"/>
            <consortium name="Mycorrhizal Genomics Consortium"/>
            <person name="Kohler A."/>
            <person name="Kuo A."/>
            <person name="Nagy L.G."/>
            <person name="Floudas D."/>
            <person name="Copeland A."/>
            <person name="Barry K.W."/>
            <person name="Cichocki N."/>
            <person name="Veneault-Fourrey C."/>
            <person name="LaButti K."/>
            <person name="Lindquist E.A."/>
            <person name="Lipzen A."/>
            <person name="Lundell T."/>
            <person name="Morin E."/>
            <person name="Murat C."/>
            <person name="Riley R."/>
            <person name="Ohm R."/>
            <person name="Sun H."/>
            <person name="Tunlid A."/>
            <person name="Henrissat B."/>
            <person name="Grigoriev I.V."/>
            <person name="Hibbett D.S."/>
            <person name="Martin F."/>
        </authorList>
    </citation>
    <scope>NUCLEOTIDE SEQUENCE [LARGE SCALE GENOMIC DNA]</scope>
    <source>
        <strain evidence="1 2">Koide BX008</strain>
    </source>
</reference>
<organism evidence="1 2">
    <name type="scientific">Amanita muscaria (strain Koide BX008)</name>
    <dbReference type="NCBI Taxonomy" id="946122"/>
    <lineage>
        <taxon>Eukaryota</taxon>
        <taxon>Fungi</taxon>
        <taxon>Dikarya</taxon>
        <taxon>Basidiomycota</taxon>
        <taxon>Agaricomycotina</taxon>
        <taxon>Agaricomycetes</taxon>
        <taxon>Agaricomycetidae</taxon>
        <taxon>Agaricales</taxon>
        <taxon>Pluteineae</taxon>
        <taxon>Amanitaceae</taxon>
        <taxon>Amanita</taxon>
    </lineage>
</organism>
<dbReference type="HOGENOM" id="CLU_762836_0_0_1"/>
<name>A0A0C2WCT1_AMAMK</name>
<dbReference type="STRING" id="946122.A0A0C2WCT1"/>
<proteinExistence type="predicted"/>
<gene>
    <name evidence="1" type="ORF">M378DRAFT_18933</name>
</gene>
<evidence type="ECO:0000313" key="2">
    <source>
        <dbReference type="Proteomes" id="UP000054549"/>
    </source>
</evidence>
<protein>
    <submittedName>
        <fullName evidence="1">Uncharacterized protein</fullName>
    </submittedName>
</protein>
<accession>A0A0C2WCT1</accession>
<dbReference type="InParanoid" id="A0A0C2WCT1"/>
<evidence type="ECO:0000313" key="1">
    <source>
        <dbReference type="EMBL" id="KIL54386.1"/>
    </source>
</evidence>
<sequence>MSSNTEETELQTRLRASIKCKTSQLLEVVAPSSATKTNDIFLDSYAKSDISTAKREEGEAFGKEQVGQLAREPGQDLPDVAVETTLLRDINEPDGEHSLGYCSLQEACLHQTSVRHSYLKPLQRFHIISFCHAAFEAGKWAERYLQLREVKYGVELDVLAATILSTFGLHAQVALTPREIEGSVELSVTSALQEISGVADKGATLLESRQRSCWQDAGPLKGNKKDVELGVVAAGSVGEGITVLIEDVSEAFRSAMNVPICACWGKGAKLERALGTDSCFRQRQYLGFAIIIVVSAASSSAGFAWRIPSLPFSSSEHESLLVQPEEEEEPVSSIKDAISEENDDDVESWLRVACTAGARLLAK</sequence>